<dbReference type="InterPro" id="IPR018680">
    <property type="entry name" value="DUF2164"/>
</dbReference>
<evidence type="ECO:0000313" key="1">
    <source>
        <dbReference type="EMBL" id="PIR02966.1"/>
    </source>
</evidence>
<dbReference type="Pfam" id="PF09932">
    <property type="entry name" value="DUF2164"/>
    <property type="match status" value="1"/>
</dbReference>
<organism evidence="1 2">
    <name type="scientific">Candidatus Magasanikbacteria bacterium CG11_big_fil_rev_8_21_14_0_20_43_7</name>
    <dbReference type="NCBI Taxonomy" id="1974654"/>
    <lineage>
        <taxon>Bacteria</taxon>
        <taxon>Candidatus Magasanikiibacteriota</taxon>
    </lineage>
</organism>
<reference evidence="1 2" key="1">
    <citation type="submission" date="2017-09" db="EMBL/GenBank/DDBJ databases">
        <title>Depth-based differentiation of microbial function through sediment-hosted aquifers and enrichment of novel symbionts in the deep terrestrial subsurface.</title>
        <authorList>
            <person name="Probst A.J."/>
            <person name="Ladd B."/>
            <person name="Jarett J.K."/>
            <person name="Geller-Mcgrath D.E."/>
            <person name="Sieber C.M."/>
            <person name="Emerson J.B."/>
            <person name="Anantharaman K."/>
            <person name="Thomas B.C."/>
            <person name="Malmstrom R."/>
            <person name="Stieglmeier M."/>
            <person name="Klingl A."/>
            <person name="Woyke T."/>
            <person name="Ryan C.M."/>
            <person name="Banfield J.F."/>
        </authorList>
    </citation>
    <scope>NUCLEOTIDE SEQUENCE [LARGE SCALE GENOMIC DNA]</scope>
    <source>
        <strain evidence="1">CG11_big_fil_rev_8_21_14_0_20_43_7</strain>
    </source>
</reference>
<dbReference type="EMBL" id="PCWM01000066">
    <property type="protein sequence ID" value="PIR02966.1"/>
    <property type="molecule type" value="Genomic_DNA"/>
</dbReference>
<accession>A0A2H0N4C8</accession>
<name>A0A2H0N4C8_9BACT</name>
<dbReference type="Proteomes" id="UP000229782">
    <property type="component" value="Unassembled WGS sequence"/>
</dbReference>
<proteinExistence type="predicted"/>
<evidence type="ECO:0008006" key="3">
    <source>
        <dbReference type="Google" id="ProtNLM"/>
    </source>
</evidence>
<sequence length="85" mass="9719">MPNTLKKPWDALITDDERRGAVDAIITFFAEERDEEIGRVAATEVLDMFLEILGPKIFNTGLLEGKTWMKMKLAEVEGEYDMLLK</sequence>
<evidence type="ECO:0000313" key="2">
    <source>
        <dbReference type="Proteomes" id="UP000229782"/>
    </source>
</evidence>
<protein>
    <recommendedName>
        <fullName evidence="3">DUF2164 domain-containing protein</fullName>
    </recommendedName>
</protein>
<gene>
    <name evidence="1" type="ORF">COV60_02845</name>
</gene>
<dbReference type="AlphaFoldDB" id="A0A2H0N4C8"/>
<comment type="caution">
    <text evidence="1">The sequence shown here is derived from an EMBL/GenBank/DDBJ whole genome shotgun (WGS) entry which is preliminary data.</text>
</comment>